<keyword evidence="7" id="KW-1185">Reference proteome</keyword>
<keyword evidence="4 5" id="KW-0472">Membrane</keyword>
<feature type="transmembrane region" description="Helical" evidence="5">
    <location>
        <begin position="46"/>
        <end position="68"/>
    </location>
</feature>
<evidence type="ECO:0008006" key="8">
    <source>
        <dbReference type="Google" id="ProtNLM"/>
    </source>
</evidence>
<keyword evidence="1" id="KW-1003">Cell membrane</keyword>
<protein>
    <recommendedName>
        <fullName evidence="8">DUF1656 domain-containing protein</fullName>
    </recommendedName>
</protein>
<keyword evidence="2 5" id="KW-0812">Transmembrane</keyword>
<evidence type="ECO:0000256" key="2">
    <source>
        <dbReference type="ARBA" id="ARBA00022692"/>
    </source>
</evidence>
<dbReference type="Proteomes" id="UP000244162">
    <property type="component" value="Unassembled WGS sequence"/>
</dbReference>
<evidence type="ECO:0000256" key="1">
    <source>
        <dbReference type="ARBA" id="ARBA00022475"/>
    </source>
</evidence>
<proteinExistence type="predicted"/>
<dbReference type="EMBL" id="NWBU01000009">
    <property type="protein sequence ID" value="PTQ10877.1"/>
    <property type="molecule type" value="Genomic_DNA"/>
</dbReference>
<name>A0A2T5FXK5_9SPHN</name>
<dbReference type="OrthoDB" id="7021192at2"/>
<accession>A0A2T5FXK5</accession>
<comment type="caution">
    <text evidence="6">The sequence shown here is derived from an EMBL/GenBank/DDBJ whole genome shotgun (WGS) entry which is preliminary data.</text>
</comment>
<feature type="transmembrane region" description="Helical" evidence="5">
    <location>
        <begin position="12"/>
        <end position="34"/>
    </location>
</feature>
<evidence type="ECO:0000256" key="5">
    <source>
        <dbReference type="SAM" id="Phobius"/>
    </source>
</evidence>
<keyword evidence="3 5" id="KW-1133">Transmembrane helix</keyword>
<organism evidence="6 7">
    <name type="scientific">Sphingomonas oleivorans</name>
    <dbReference type="NCBI Taxonomy" id="1735121"/>
    <lineage>
        <taxon>Bacteria</taxon>
        <taxon>Pseudomonadati</taxon>
        <taxon>Pseudomonadota</taxon>
        <taxon>Alphaproteobacteria</taxon>
        <taxon>Sphingomonadales</taxon>
        <taxon>Sphingomonadaceae</taxon>
        <taxon>Sphingomonas</taxon>
    </lineage>
</organism>
<evidence type="ECO:0000256" key="3">
    <source>
        <dbReference type="ARBA" id="ARBA00022989"/>
    </source>
</evidence>
<evidence type="ECO:0000256" key="4">
    <source>
        <dbReference type="ARBA" id="ARBA00023136"/>
    </source>
</evidence>
<reference evidence="6 7" key="1">
    <citation type="submission" date="2017-09" db="EMBL/GenBank/DDBJ databases">
        <title>Sphingomonas panjinensis sp.nov., isolated from oil-contaminated soil.</title>
        <authorList>
            <person name="Wang L."/>
            <person name="Chen L."/>
        </authorList>
    </citation>
    <scope>NUCLEOTIDE SEQUENCE [LARGE SCALE GENOMIC DNA]</scope>
    <source>
        <strain evidence="6 7">FW-11</strain>
    </source>
</reference>
<gene>
    <name evidence="6" type="ORF">CLG96_10835</name>
</gene>
<dbReference type="AlphaFoldDB" id="A0A2T5FXK5"/>
<sequence>MMAEIDFFGVYVNTLFVAAILAFLLGRVGQWLLARCGVYRFVWHRGLFDIALFVILWGQIAVLLIFHISG</sequence>
<evidence type="ECO:0000313" key="7">
    <source>
        <dbReference type="Proteomes" id="UP000244162"/>
    </source>
</evidence>
<dbReference type="InterPro" id="IPR012451">
    <property type="entry name" value="DUF1656"/>
</dbReference>
<dbReference type="Pfam" id="PF07869">
    <property type="entry name" value="DUF1656"/>
    <property type="match status" value="1"/>
</dbReference>
<evidence type="ECO:0000313" key="6">
    <source>
        <dbReference type="EMBL" id="PTQ10877.1"/>
    </source>
</evidence>